<dbReference type="GO" id="GO:0003676">
    <property type="term" value="F:nucleic acid binding"/>
    <property type="evidence" value="ECO:0007669"/>
    <property type="project" value="InterPro"/>
</dbReference>
<dbReference type="InterPro" id="IPR038717">
    <property type="entry name" value="Tc1-like_DDE_dom"/>
</dbReference>
<dbReference type="AlphaFoldDB" id="A0A6A6D526"/>
<sequence>MGRQDCARDCRVVYIIEDNASPHTKAKRFSGKARQMYNGRVQVVDWPPLSPDLNRIERCWGHLKDRFQTLRAESHDGQPSRATIVDETTLSWRQLPQRIIMLSARDSRRSFSNA</sequence>
<dbReference type="Pfam" id="PF13358">
    <property type="entry name" value="DDE_3"/>
    <property type="match status" value="1"/>
</dbReference>
<dbReference type="InterPro" id="IPR036397">
    <property type="entry name" value="RNaseH_sf"/>
</dbReference>
<dbReference type="OrthoDB" id="3687914at2759"/>
<organism evidence="2 3">
    <name type="scientific">Zopfia rhizophila CBS 207.26</name>
    <dbReference type="NCBI Taxonomy" id="1314779"/>
    <lineage>
        <taxon>Eukaryota</taxon>
        <taxon>Fungi</taxon>
        <taxon>Dikarya</taxon>
        <taxon>Ascomycota</taxon>
        <taxon>Pezizomycotina</taxon>
        <taxon>Dothideomycetes</taxon>
        <taxon>Dothideomycetes incertae sedis</taxon>
        <taxon>Zopfiaceae</taxon>
        <taxon>Zopfia</taxon>
    </lineage>
</organism>
<dbReference type="Gene3D" id="3.30.420.10">
    <property type="entry name" value="Ribonuclease H-like superfamily/Ribonuclease H"/>
    <property type="match status" value="1"/>
</dbReference>
<proteinExistence type="predicted"/>
<feature type="domain" description="Tc1-like transposase DDE" evidence="1">
    <location>
        <begin position="13"/>
        <end position="69"/>
    </location>
</feature>
<evidence type="ECO:0000313" key="3">
    <source>
        <dbReference type="Proteomes" id="UP000800200"/>
    </source>
</evidence>
<gene>
    <name evidence="2" type="ORF">K469DRAFT_159200</name>
</gene>
<reference evidence="2" key="1">
    <citation type="journal article" date="2020" name="Stud. Mycol.">
        <title>101 Dothideomycetes genomes: a test case for predicting lifestyles and emergence of pathogens.</title>
        <authorList>
            <person name="Haridas S."/>
            <person name="Albert R."/>
            <person name="Binder M."/>
            <person name="Bloem J."/>
            <person name="Labutti K."/>
            <person name="Salamov A."/>
            <person name="Andreopoulos B."/>
            <person name="Baker S."/>
            <person name="Barry K."/>
            <person name="Bills G."/>
            <person name="Bluhm B."/>
            <person name="Cannon C."/>
            <person name="Castanera R."/>
            <person name="Culley D."/>
            <person name="Daum C."/>
            <person name="Ezra D."/>
            <person name="Gonzalez J."/>
            <person name="Henrissat B."/>
            <person name="Kuo A."/>
            <person name="Liang C."/>
            <person name="Lipzen A."/>
            <person name="Lutzoni F."/>
            <person name="Magnuson J."/>
            <person name="Mondo S."/>
            <person name="Nolan M."/>
            <person name="Ohm R."/>
            <person name="Pangilinan J."/>
            <person name="Park H.-J."/>
            <person name="Ramirez L."/>
            <person name="Alfaro M."/>
            <person name="Sun H."/>
            <person name="Tritt A."/>
            <person name="Yoshinaga Y."/>
            <person name="Zwiers L.-H."/>
            <person name="Turgeon B."/>
            <person name="Goodwin S."/>
            <person name="Spatafora J."/>
            <person name="Crous P."/>
            <person name="Grigoriev I."/>
        </authorList>
    </citation>
    <scope>NUCLEOTIDE SEQUENCE</scope>
    <source>
        <strain evidence="2">CBS 207.26</strain>
    </source>
</reference>
<protein>
    <recommendedName>
        <fullName evidence="1">Tc1-like transposase DDE domain-containing protein</fullName>
    </recommendedName>
</protein>
<dbReference type="Proteomes" id="UP000800200">
    <property type="component" value="Unassembled WGS sequence"/>
</dbReference>
<evidence type="ECO:0000259" key="1">
    <source>
        <dbReference type="Pfam" id="PF13358"/>
    </source>
</evidence>
<name>A0A6A6D526_9PEZI</name>
<evidence type="ECO:0000313" key="2">
    <source>
        <dbReference type="EMBL" id="KAF2174531.1"/>
    </source>
</evidence>
<dbReference type="EMBL" id="ML994839">
    <property type="protein sequence ID" value="KAF2174531.1"/>
    <property type="molecule type" value="Genomic_DNA"/>
</dbReference>
<accession>A0A6A6D526</accession>
<keyword evidence="3" id="KW-1185">Reference proteome</keyword>